<dbReference type="EMBL" id="CACRUA010000020">
    <property type="protein sequence ID" value="VYU18721.1"/>
    <property type="molecule type" value="Genomic_DNA"/>
</dbReference>
<dbReference type="InterPro" id="IPR046348">
    <property type="entry name" value="SIS_dom_sf"/>
</dbReference>
<keyword evidence="2 5" id="KW-0238">DNA-binding</keyword>
<keyword evidence="1" id="KW-0805">Transcription regulation</keyword>
<evidence type="ECO:0000256" key="2">
    <source>
        <dbReference type="ARBA" id="ARBA00023125"/>
    </source>
</evidence>
<dbReference type="GO" id="GO:0097367">
    <property type="term" value="F:carbohydrate derivative binding"/>
    <property type="evidence" value="ECO:0007669"/>
    <property type="project" value="InterPro"/>
</dbReference>
<dbReference type="SUPFAM" id="SSF46689">
    <property type="entry name" value="Homeodomain-like"/>
    <property type="match status" value="1"/>
</dbReference>
<dbReference type="InterPro" id="IPR035472">
    <property type="entry name" value="RpiR-like_SIS"/>
</dbReference>
<protein>
    <submittedName>
        <fullName evidence="5">Putative DNA-binding transcriptional regulator</fullName>
    </submittedName>
</protein>
<reference evidence="5" key="1">
    <citation type="submission" date="2019-11" db="EMBL/GenBank/DDBJ databases">
        <authorList>
            <person name="Feng L."/>
        </authorList>
    </citation>
    <scope>NUCLEOTIDE SEQUENCE</scope>
    <source>
        <strain evidence="5">CsymbiosumLFYP84</strain>
    </source>
</reference>
<dbReference type="RefSeq" id="WP_021642571.1">
    <property type="nucleotide sequence ID" value="NZ_CACRUA010000020.1"/>
</dbReference>
<dbReference type="InterPro" id="IPR036388">
    <property type="entry name" value="WH-like_DNA-bd_sf"/>
</dbReference>
<dbReference type="SUPFAM" id="SSF53697">
    <property type="entry name" value="SIS domain"/>
    <property type="match status" value="1"/>
</dbReference>
<sequence length="282" mass="31008">MKLEEMAGTVNLSKKEQMIFDYVLRHREEAAVMTGAELAEAAGVGDTTVIRLARTLGFDSLKSFRRFLQEEALSVKQALSRSELPYEKIKNADCLAVEEIPDAVRRQHASRAACDQVANGDDKYLRIAGMLIGAEKKYIAGFRNTAGLADYFTAVLSHVLENVRNVNRRDGFEDEAIDMGERDVLILFSLPRYSGHALTVAEMARRAGCPVIAFTDSVSSPVAKGAGITVVNQVDSFSFANSISSLALSMEIIVTLVGKLSGEKGRRRLEKLDEYMTKTGLY</sequence>
<dbReference type="CDD" id="cd05013">
    <property type="entry name" value="SIS_RpiR"/>
    <property type="match status" value="1"/>
</dbReference>
<dbReference type="AlphaFoldDB" id="A0A6N3CVX3"/>
<dbReference type="InterPro" id="IPR047640">
    <property type="entry name" value="RpiR-like"/>
</dbReference>
<keyword evidence="3" id="KW-0804">Transcription</keyword>
<dbReference type="GO" id="GO:1901135">
    <property type="term" value="P:carbohydrate derivative metabolic process"/>
    <property type="evidence" value="ECO:0007669"/>
    <property type="project" value="InterPro"/>
</dbReference>
<feature type="domain" description="HTH rpiR-type" evidence="4">
    <location>
        <begin position="1"/>
        <end position="75"/>
    </location>
</feature>
<evidence type="ECO:0000256" key="1">
    <source>
        <dbReference type="ARBA" id="ARBA00023015"/>
    </source>
</evidence>
<dbReference type="Gene3D" id="1.10.10.10">
    <property type="entry name" value="Winged helix-like DNA-binding domain superfamily/Winged helix DNA-binding domain"/>
    <property type="match status" value="1"/>
</dbReference>
<proteinExistence type="predicted"/>
<dbReference type="Pfam" id="PF01418">
    <property type="entry name" value="HTH_6"/>
    <property type="match status" value="1"/>
</dbReference>
<dbReference type="Gene3D" id="3.40.50.10490">
    <property type="entry name" value="Glucose-6-phosphate isomerase like protein, domain 1"/>
    <property type="match status" value="1"/>
</dbReference>
<name>A0A6N3CVX3_CLOSY</name>
<dbReference type="InterPro" id="IPR000281">
    <property type="entry name" value="HTH_RpiR"/>
</dbReference>
<dbReference type="PROSITE" id="PS51071">
    <property type="entry name" value="HTH_RPIR"/>
    <property type="match status" value="1"/>
</dbReference>
<accession>A0A6N3CVX3</accession>
<evidence type="ECO:0000259" key="4">
    <source>
        <dbReference type="PROSITE" id="PS51071"/>
    </source>
</evidence>
<dbReference type="PANTHER" id="PTHR30514">
    <property type="entry name" value="GLUCOKINASE"/>
    <property type="match status" value="1"/>
</dbReference>
<dbReference type="Pfam" id="PF01380">
    <property type="entry name" value="SIS"/>
    <property type="match status" value="1"/>
</dbReference>
<dbReference type="GO" id="GO:0003677">
    <property type="term" value="F:DNA binding"/>
    <property type="evidence" value="ECO:0007669"/>
    <property type="project" value="UniProtKB-KW"/>
</dbReference>
<organism evidence="5">
    <name type="scientific">Clostridium symbiosum</name>
    <name type="common">Bacteroides symbiosus</name>
    <dbReference type="NCBI Taxonomy" id="1512"/>
    <lineage>
        <taxon>Bacteria</taxon>
        <taxon>Bacillati</taxon>
        <taxon>Bacillota</taxon>
        <taxon>Clostridia</taxon>
        <taxon>Lachnospirales</taxon>
        <taxon>Lachnospiraceae</taxon>
        <taxon>Otoolea</taxon>
    </lineage>
</organism>
<dbReference type="GO" id="GO:0003700">
    <property type="term" value="F:DNA-binding transcription factor activity"/>
    <property type="evidence" value="ECO:0007669"/>
    <property type="project" value="InterPro"/>
</dbReference>
<dbReference type="PANTHER" id="PTHR30514:SF18">
    <property type="entry name" value="RPIR-FAMILY TRANSCRIPTIONAL REGULATOR"/>
    <property type="match status" value="1"/>
</dbReference>
<evidence type="ECO:0000313" key="5">
    <source>
        <dbReference type="EMBL" id="VYU18721.1"/>
    </source>
</evidence>
<gene>
    <name evidence="5" type="ORF">CSLFYP84_01532</name>
</gene>
<dbReference type="InterPro" id="IPR009057">
    <property type="entry name" value="Homeodomain-like_sf"/>
</dbReference>
<evidence type="ECO:0000256" key="3">
    <source>
        <dbReference type="ARBA" id="ARBA00023163"/>
    </source>
</evidence>
<dbReference type="InterPro" id="IPR001347">
    <property type="entry name" value="SIS_dom"/>
</dbReference>